<dbReference type="AlphaFoldDB" id="A0A6G9XKW7"/>
<feature type="transmembrane region" description="Helical" evidence="1">
    <location>
        <begin position="6"/>
        <end position="26"/>
    </location>
</feature>
<dbReference type="EMBL" id="CP046171">
    <property type="protein sequence ID" value="QIS01529.1"/>
    <property type="molecule type" value="Genomic_DNA"/>
</dbReference>
<evidence type="ECO:0000256" key="1">
    <source>
        <dbReference type="SAM" id="Phobius"/>
    </source>
</evidence>
<gene>
    <name evidence="2" type="ORF">F5X71_03665</name>
</gene>
<protein>
    <submittedName>
        <fullName evidence="2">Uncharacterized protein</fullName>
    </submittedName>
</protein>
<sequence length="54" mass="5833">MTMVGNIVIFVVVVGVLLVVCGLILWSVRAGSVRIEVVPRNPPEESADPDNESR</sequence>
<organism evidence="2 3">
    <name type="scientific">Nocardia brasiliensis</name>
    <dbReference type="NCBI Taxonomy" id="37326"/>
    <lineage>
        <taxon>Bacteria</taxon>
        <taxon>Bacillati</taxon>
        <taxon>Actinomycetota</taxon>
        <taxon>Actinomycetes</taxon>
        <taxon>Mycobacteriales</taxon>
        <taxon>Nocardiaceae</taxon>
        <taxon>Nocardia</taxon>
    </lineage>
</organism>
<reference evidence="2 3" key="1">
    <citation type="journal article" date="2019" name="ACS Chem. Biol.">
        <title>Identification and Mobilization of a Cryptic Antibiotic Biosynthesis Gene Locus from a Human-Pathogenic Nocardia Isolate.</title>
        <authorList>
            <person name="Herisse M."/>
            <person name="Ishida K."/>
            <person name="Porter J.L."/>
            <person name="Howden B."/>
            <person name="Hertweck C."/>
            <person name="Stinear T.P."/>
            <person name="Pidot S.J."/>
        </authorList>
    </citation>
    <scope>NUCLEOTIDE SEQUENCE [LARGE SCALE GENOMIC DNA]</scope>
    <source>
        <strain evidence="2 3">AUSMDU00024985</strain>
    </source>
</reference>
<name>A0A6G9XKW7_NOCBR</name>
<keyword evidence="1" id="KW-0472">Membrane</keyword>
<keyword evidence="1" id="KW-1133">Transmembrane helix</keyword>
<proteinExistence type="predicted"/>
<keyword evidence="1" id="KW-0812">Transmembrane</keyword>
<evidence type="ECO:0000313" key="3">
    <source>
        <dbReference type="Proteomes" id="UP000501705"/>
    </source>
</evidence>
<dbReference type="RefSeq" id="WP_167460670.1">
    <property type="nucleotide sequence ID" value="NZ_CP046171.1"/>
</dbReference>
<evidence type="ECO:0000313" key="2">
    <source>
        <dbReference type="EMBL" id="QIS01529.1"/>
    </source>
</evidence>
<accession>A0A6G9XKW7</accession>
<dbReference type="Proteomes" id="UP000501705">
    <property type="component" value="Chromosome"/>
</dbReference>